<name>W2RP93_CYPE1</name>
<dbReference type="SUPFAM" id="SSF51735">
    <property type="entry name" value="NAD(P)-binding Rossmann-fold domains"/>
    <property type="match status" value="1"/>
</dbReference>
<accession>W2RP93</accession>
<evidence type="ECO:0000313" key="2">
    <source>
        <dbReference type="Proteomes" id="UP000030752"/>
    </source>
</evidence>
<dbReference type="GeneID" id="19973715"/>
<organism evidence="1 2">
    <name type="scientific">Cyphellophora europaea (strain CBS 101466)</name>
    <name type="common">Phialophora europaea</name>
    <dbReference type="NCBI Taxonomy" id="1220924"/>
    <lineage>
        <taxon>Eukaryota</taxon>
        <taxon>Fungi</taxon>
        <taxon>Dikarya</taxon>
        <taxon>Ascomycota</taxon>
        <taxon>Pezizomycotina</taxon>
        <taxon>Eurotiomycetes</taxon>
        <taxon>Chaetothyriomycetidae</taxon>
        <taxon>Chaetothyriales</taxon>
        <taxon>Cyphellophoraceae</taxon>
        <taxon>Cyphellophora</taxon>
    </lineage>
</organism>
<dbReference type="InterPro" id="IPR002347">
    <property type="entry name" value="SDR_fam"/>
</dbReference>
<dbReference type="RefSeq" id="XP_008718930.1">
    <property type="nucleotide sequence ID" value="XM_008720708.1"/>
</dbReference>
<protein>
    <submittedName>
        <fullName evidence="1">Uncharacterized protein</fullName>
    </submittedName>
</protein>
<dbReference type="InParanoid" id="W2RP93"/>
<gene>
    <name evidence="1" type="ORF">HMPREF1541_06376</name>
</gene>
<sequence length="297" mass="32060">MANYPEPYPGNGIYKSFTKTWHSNSYPEISPTRAGLAANGKVVLVTGGGSGIGKAIAIAFAQAGAKFVAIFGRRVEKLKTAAEEIRKANPSGMTDVFYVSVDLSQRAAVDTAFTSAVEQAGGAKVDVFVSNAATMPTNGWVAGYNEDVLRQGLELNVLGHFNAVQAILPRLAPTAKVFNVSSGIGHINPVPTVWVYAMIKAAMIKFYDYLQAENPGLYVVNIQPGVVATDLNADQDFNKEDSVDLPGHFLVWLASPEAEFLKGKYVWVNWDVSELKARADEIKNSLLLRVLLHGVPM</sequence>
<dbReference type="VEuPathDB" id="FungiDB:HMPREF1541_06376"/>
<dbReference type="InterPro" id="IPR036291">
    <property type="entry name" value="NAD(P)-bd_dom_sf"/>
</dbReference>
<dbReference type="Gene3D" id="3.40.50.720">
    <property type="entry name" value="NAD(P)-binding Rossmann-like Domain"/>
    <property type="match status" value="1"/>
</dbReference>
<dbReference type="OrthoDB" id="1933717at2759"/>
<dbReference type="PANTHER" id="PTHR43975">
    <property type="entry name" value="ZGC:101858"/>
    <property type="match status" value="1"/>
</dbReference>
<dbReference type="STRING" id="1220924.W2RP93"/>
<keyword evidence="2" id="KW-1185">Reference proteome</keyword>
<dbReference type="eggNOG" id="KOG1205">
    <property type="taxonomic scope" value="Eukaryota"/>
</dbReference>
<dbReference type="EMBL" id="KB822722">
    <property type="protein sequence ID" value="ETN38341.1"/>
    <property type="molecule type" value="Genomic_DNA"/>
</dbReference>
<evidence type="ECO:0000313" key="1">
    <source>
        <dbReference type="EMBL" id="ETN38341.1"/>
    </source>
</evidence>
<dbReference type="Pfam" id="PF00106">
    <property type="entry name" value="adh_short"/>
    <property type="match status" value="1"/>
</dbReference>
<proteinExistence type="predicted"/>
<dbReference type="AlphaFoldDB" id="W2RP93"/>
<dbReference type="PRINTS" id="PR00081">
    <property type="entry name" value="GDHRDH"/>
</dbReference>
<dbReference type="HOGENOM" id="CLU_010194_8_2_1"/>
<dbReference type="Proteomes" id="UP000030752">
    <property type="component" value="Unassembled WGS sequence"/>
</dbReference>
<dbReference type="CDD" id="cd05233">
    <property type="entry name" value="SDR_c"/>
    <property type="match status" value="1"/>
</dbReference>
<dbReference type="PANTHER" id="PTHR43975:SF2">
    <property type="entry name" value="EG:BACR7A4.14 PROTEIN-RELATED"/>
    <property type="match status" value="1"/>
</dbReference>
<reference evidence="1 2" key="1">
    <citation type="submission" date="2013-03" db="EMBL/GenBank/DDBJ databases">
        <title>The Genome Sequence of Phialophora europaea CBS 101466.</title>
        <authorList>
            <consortium name="The Broad Institute Genomics Platform"/>
            <person name="Cuomo C."/>
            <person name="de Hoog S."/>
            <person name="Gorbushina A."/>
            <person name="Walker B."/>
            <person name="Young S.K."/>
            <person name="Zeng Q."/>
            <person name="Gargeya S."/>
            <person name="Fitzgerald M."/>
            <person name="Haas B."/>
            <person name="Abouelleil A."/>
            <person name="Allen A.W."/>
            <person name="Alvarado L."/>
            <person name="Arachchi H.M."/>
            <person name="Berlin A.M."/>
            <person name="Chapman S.B."/>
            <person name="Gainer-Dewar J."/>
            <person name="Goldberg J."/>
            <person name="Griggs A."/>
            <person name="Gujja S."/>
            <person name="Hansen M."/>
            <person name="Howarth C."/>
            <person name="Imamovic A."/>
            <person name="Ireland A."/>
            <person name="Larimer J."/>
            <person name="McCowan C."/>
            <person name="Murphy C."/>
            <person name="Pearson M."/>
            <person name="Poon T.W."/>
            <person name="Priest M."/>
            <person name="Roberts A."/>
            <person name="Saif S."/>
            <person name="Shea T."/>
            <person name="Sisk P."/>
            <person name="Sykes S."/>
            <person name="Wortman J."/>
            <person name="Nusbaum C."/>
            <person name="Birren B."/>
        </authorList>
    </citation>
    <scope>NUCLEOTIDE SEQUENCE [LARGE SCALE GENOMIC DNA]</scope>
    <source>
        <strain evidence="1 2">CBS 101466</strain>
    </source>
</reference>